<feature type="region of interest" description="Disordered" evidence="1">
    <location>
        <begin position="185"/>
        <end position="299"/>
    </location>
</feature>
<evidence type="ECO:0000313" key="4">
    <source>
        <dbReference type="EMBL" id="KAK8858878.1"/>
    </source>
</evidence>
<feature type="region of interest" description="Disordered" evidence="1">
    <location>
        <begin position="575"/>
        <end position="597"/>
    </location>
</feature>
<keyword evidence="2" id="KW-1133">Transmembrane helix</keyword>
<reference evidence="4 5" key="1">
    <citation type="journal article" date="2024" name="bioRxiv">
        <title>Comparative genomics of Cryptococcus and Kwoniella reveals pathogenesis evolution and contrasting karyotype dynamics via intercentromeric recombination or chromosome fusion.</title>
        <authorList>
            <person name="Coelho M.A."/>
            <person name="David-Palma M."/>
            <person name="Shea T."/>
            <person name="Bowers K."/>
            <person name="McGinley-Smith S."/>
            <person name="Mohammad A.W."/>
            <person name="Gnirke A."/>
            <person name="Yurkov A.M."/>
            <person name="Nowrousian M."/>
            <person name="Sun S."/>
            <person name="Cuomo C.A."/>
            <person name="Heitman J."/>
        </authorList>
    </citation>
    <scope>NUCLEOTIDE SEQUENCE [LARGE SCALE GENOMIC DNA]</scope>
    <source>
        <strain evidence="4 5">CBS 13917</strain>
    </source>
</reference>
<organism evidence="4 5">
    <name type="scientific">Kwoniella newhampshirensis</name>
    <dbReference type="NCBI Taxonomy" id="1651941"/>
    <lineage>
        <taxon>Eukaryota</taxon>
        <taxon>Fungi</taxon>
        <taxon>Dikarya</taxon>
        <taxon>Basidiomycota</taxon>
        <taxon>Agaricomycotina</taxon>
        <taxon>Tremellomycetes</taxon>
        <taxon>Tremellales</taxon>
        <taxon>Cryptococcaceae</taxon>
        <taxon>Kwoniella</taxon>
    </lineage>
</organism>
<feature type="region of interest" description="Disordered" evidence="1">
    <location>
        <begin position="365"/>
        <end position="427"/>
    </location>
</feature>
<feature type="compositionally biased region" description="Low complexity" evidence="1">
    <location>
        <begin position="378"/>
        <end position="388"/>
    </location>
</feature>
<feature type="region of interest" description="Disordered" evidence="1">
    <location>
        <begin position="618"/>
        <end position="658"/>
    </location>
</feature>
<feature type="region of interest" description="Disordered" evidence="1">
    <location>
        <begin position="539"/>
        <end position="560"/>
    </location>
</feature>
<keyword evidence="5" id="KW-1185">Reference proteome</keyword>
<evidence type="ECO:0000313" key="5">
    <source>
        <dbReference type="Proteomes" id="UP001388673"/>
    </source>
</evidence>
<dbReference type="KEGG" id="kne:92180367"/>
<feature type="compositionally biased region" description="Basic and acidic residues" evidence="1">
    <location>
        <begin position="365"/>
        <end position="376"/>
    </location>
</feature>
<accession>A0AAW0Z0C7</accession>
<feature type="transmembrane region" description="Helical" evidence="2">
    <location>
        <begin position="72"/>
        <end position="92"/>
    </location>
</feature>
<protein>
    <recommendedName>
        <fullName evidence="3">Membrane anchor Opy2 N-terminal domain-containing protein</fullName>
    </recommendedName>
</protein>
<gene>
    <name evidence="4" type="ORF">IAR55_003109</name>
</gene>
<dbReference type="EMBL" id="JBCAWK010000005">
    <property type="protein sequence ID" value="KAK8858878.1"/>
    <property type="molecule type" value="Genomic_DNA"/>
</dbReference>
<feature type="compositionally biased region" description="Low complexity" evidence="1">
    <location>
        <begin position="121"/>
        <end position="142"/>
    </location>
</feature>
<feature type="region of interest" description="Disordered" evidence="1">
    <location>
        <begin position="473"/>
        <end position="507"/>
    </location>
</feature>
<evidence type="ECO:0000256" key="2">
    <source>
        <dbReference type="SAM" id="Phobius"/>
    </source>
</evidence>
<dbReference type="Proteomes" id="UP001388673">
    <property type="component" value="Unassembled WGS sequence"/>
</dbReference>
<keyword evidence="2" id="KW-0472">Membrane</keyword>
<dbReference type="Pfam" id="PF09463">
    <property type="entry name" value="Opy2"/>
    <property type="match status" value="1"/>
</dbReference>
<dbReference type="InterPro" id="IPR018571">
    <property type="entry name" value="Membrane_anchor_Opy2_N"/>
</dbReference>
<feature type="domain" description="Membrane anchor Opy2 N-terminal" evidence="3">
    <location>
        <begin position="24"/>
        <end position="57"/>
    </location>
</feature>
<evidence type="ECO:0000259" key="3">
    <source>
        <dbReference type="Pfam" id="PF09463"/>
    </source>
</evidence>
<sequence length="658" mass="68649">MHPTSLFPRHPSARLDALNPRDSCVPCDNSTPTCNCAKGEKCVLTSRTCNQCPAIQCLKGSSSSSSSVNPGVIAGPVVAVLVIASVVLFWWLRKKKRRDLARLEELAERARKAESAGFQLSRAGSPAPGSAQSRSGSSRHSSLFNRPVSANRGRSPLPPAPVNAEYYDENGATVRVYNQNVGTINVGNDQRGDPFSDRQSISTMGSGGTANIIPIQWIPPSKSDEALSKNLPHGAAGGQSAAARALNEARQNLFKPNAGAPQRPARSPDLDLRLSPPGRQNDGGRSELRSPAMSSAQYRDSYLSGNSAAPSYWSGQSDVNQDAPKIVTSKQVQIGRLQQAEMVQFGGKSQHIMEVLGKAGVRQGEENGLHPAERGQEPPSAVSPSSASFQSGLHLAANGEGSGTRTLTPINTRRGHGEGGLDDDEEEGLRAAEPISAGAQGDLRFSMGSLAYRDSVSTMGTGRYLASAISVGSPQSGQGYSQHYQQQQHAPLVPPTENSGVRGSVGSSKSFADSVLGAFPMIPPGASDHRPPLPPLSNLEEHLSSPHIPQSAYAGGQGIPQSTSVSTLDFHVSRPPPAYRPPPTGPGGVRARPTTQASAADSLLGSFPFVSPNEDDMAGLPSAALPSGVGTGVRGVSEYSEGGSGGVGGDVPDVPVRK</sequence>
<dbReference type="RefSeq" id="XP_066803719.1">
    <property type="nucleotide sequence ID" value="XM_066946218.1"/>
</dbReference>
<comment type="caution">
    <text evidence="4">The sequence shown here is derived from an EMBL/GenBank/DDBJ whole genome shotgun (WGS) entry which is preliminary data.</text>
</comment>
<evidence type="ECO:0000256" key="1">
    <source>
        <dbReference type="SAM" id="MobiDB-lite"/>
    </source>
</evidence>
<feature type="compositionally biased region" description="Low complexity" evidence="1">
    <location>
        <begin position="475"/>
        <end position="489"/>
    </location>
</feature>
<dbReference type="AlphaFoldDB" id="A0AAW0Z0C7"/>
<dbReference type="GeneID" id="92180367"/>
<name>A0AAW0Z0C7_9TREE</name>
<keyword evidence="2" id="KW-0812">Transmembrane</keyword>
<proteinExistence type="predicted"/>
<feature type="region of interest" description="Disordered" evidence="1">
    <location>
        <begin position="114"/>
        <end position="162"/>
    </location>
</feature>
<feature type="compositionally biased region" description="Pro residues" evidence="1">
    <location>
        <begin position="575"/>
        <end position="585"/>
    </location>
</feature>